<keyword evidence="1" id="KW-0812">Transmembrane</keyword>
<sequence>MSKAEIDEVVLKEAEWKWMDVGDQLAVVRLISKAPSAHRYHKQPFSTILCGYSMWYFLKCEGRYYSNPEDDHDQNIDDREIQMMISDFCWFFRREIYHKRGRFFYTNSYMVDDPKYTKLIEWERNREGPLIMRVKRIIAGSAARLAIAAACHAVIVAHSAVAVVVIVVAATPSRTNDPSAAATINVVEPGGLAAGSVCLFPAASRPPSHGPWPVPNPAASGSSSLDPDPATAVLPLAVAAHRVIAARHCRSAAGATRCARERGGHGGVFERGGR</sequence>
<proteinExistence type="predicted"/>
<organism evidence="2 3">
    <name type="scientific">Leersia perrieri</name>
    <dbReference type="NCBI Taxonomy" id="77586"/>
    <lineage>
        <taxon>Eukaryota</taxon>
        <taxon>Viridiplantae</taxon>
        <taxon>Streptophyta</taxon>
        <taxon>Embryophyta</taxon>
        <taxon>Tracheophyta</taxon>
        <taxon>Spermatophyta</taxon>
        <taxon>Magnoliopsida</taxon>
        <taxon>Liliopsida</taxon>
        <taxon>Poales</taxon>
        <taxon>Poaceae</taxon>
        <taxon>BOP clade</taxon>
        <taxon>Oryzoideae</taxon>
        <taxon>Oryzeae</taxon>
        <taxon>Oryzinae</taxon>
        <taxon>Leersia</taxon>
    </lineage>
</organism>
<dbReference type="HOGENOM" id="CLU_1016905_0_0_1"/>
<dbReference type="Proteomes" id="UP000032180">
    <property type="component" value="Chromosome 11"/>
</dbReference>
<keyword evidence="3" id="KW-1185">Reference proteome</keyword>
<evidence type="ECO:0000313" key="2">
    <source>
        <dbReference type="EnsemblPlants" id="LPERR11G07700.1"/>
    </source>
</evidence>
<reference evidence="2" key="3">
    <citation type="submission" date="2015-04" db="UniProtKB">
        <authorList>
            <consortium name="EnsemblPlants"/>
        </authorList>
    </citation>
    <scope>IDENTIFICATION</scope>
</reference>
<keyword evidence="1" id="KW-1133">Transmembrane helix</keyword>
<evidence type="ECO:0000313" key="3">
    <source>
        <dbReference type="Proteomes" id="UP000032180"/>
    </source>
</evidence>
<reference evidence="3" key="2">
    <citation type="submission" date="2013-12" db="EMBL/GenBank/DDBJ databases">
        <authorList>
            <person name="Yu Y."/>
            <person name="Lee S."/>
            <person name="de Baynast K."/>
            <person name="Wissotski M."/>
            <person name="Liu L."/>
            <person name="Talag J."/>
            <person name="Goicoechea J."/>
            <person name="Angelova A."/>
            <person name="Jetty R."/>
            <person name="Kudrna D."/>
            <person name="Golser W."/>
            <person name="Rivera L."/>
            <person name="Zhang J."/>
            <person name="Wing R."/>
        </authorList>
    </citation>
    <scope>NUCLEOTIDE SEQUENCE</scope>
</reference>
<evidence type="ECO:0000256" key="1">
    <source>
        <dbReference type="SAM" id="Phobius"/>
    </source>
</evidence>
<reference evidence="2 3" key="1">
    <citation type="submission" date="2012-08" db="EMBL/GenBank/DDBJ databases">
        <title>Oryza genome evolution.</title>
        <authorList>
            <person name="Wing R.A."/>
        </authorList>
    </citation>
    <scope>NUCLEOTIDE SEQUENCE</scope>
</reference>
<accession>A0A0D9XQZ2</accession>
<dbReference type="AlphaFoldDB" id="A0A0D9XQZ2"/>
<protein>
    <submittedName>
        <fullName evidence="2">Uncharacterized protein</fullName>
    </submittedName>
</protein>
<keyword evidence="1" id="KW-0472">Membrane</keyword>
<dbReference type="EnsemblPlants" id="LPERR11G07700.1">
    <property type="protein sequence ID" value="LPERR11G07700.1"/>
    <property type="gene ID" value="LPERR11G07700"/>
</dbReference>
<dbReference type="Gramene" id="LPERR11G07700.1">
    <property type="protein sequence ID" value="LPERR11G07700.1"/>
    <property type="gene ID" value="LPERR11G07700"/>
</dbReference>
<feature type="transmembrane region" description="Helical" evidence="1">
    <location>
        <begin position="145"/>
        <end position="170"/>
    </location>
</feature>
<name>A0A0D9XQZ2_9ORYZ</name>